<dbReference type="PANTHER" id="PTHR30308">
    <property type="entry name" value="TMRNA-BINDING COMPONENT OF TRANS-TRANSLATION TAGGING COMPLEX"/>
    <property type="match status" value="1"/>
</dbReference>
<dbReference type="InterPro" id="IPR020081">
    <property type="entry name" value="SsrA-bd_prot_CS"/>
</dbReference>
<dbReference type="RefSeq" id="WP_055151966.1">
    <property type="nucleotide sequence ID" value="NZ_CAKZPM010000044.1"/>
</dbReference>
<dbReference type="AlphaFoldDB" id="A0A0P7BHY5"/>
<evidence type="ECO:0000256" key="3">
    <source>
        <dbReference type="HAMAP-Rule" id="MF_00023"/>
    </source>
</evidence>
<dbReference type="InterPro" id="IPR000037">
    <property type="entry name" value="SsrA-bd_prot"/>
</dbReference>
<evidence type="ECO:0000313" key="4">
    <source>
        <dbReference type="EMBL" id="KPM46642.1"/>
    </source>
</evidence>
<dbReference type="CDD" id="cd09294">
    <property type="entry name" value="SmpB"/>
    <property type="match status" value="1"/>
</dbReference>
<comment type="caution">
    <text evidence="4">The sequence shown here is derived from an EMBL/GenBank/DDBJ whole genome shotgun (WGS) entry which is preliminary data.</text>
</comment>
<comment type="subcellular location">
    <subcellularLocation>
        <location evidence="3">Cytoplasm</location>
    </subcellularLocation>
    <text evidence="3">The tmRNA-SmpB complex associates with stalled 70S ribosomes.</text>
</comment>
<proteinExistence type="inferred from homology"/>
<evidence type="ECO:0000256" key="1">
    <source>
        <dbReference type="ARBA" id="ARBA00022490"/>
    </source>
</evidence>
<dbReference type="NCBIfam" id="NF003843">
    <property type="entry name" value="PRK05422.1"/>
    <property type="match status" value="1"/>
</dbReference>
<reference evidence="4 5" key="1">
    <citation type="submission" date="2015-07" db="EMBL/GenBank/DDBJ databases">
        <title>The draft genome sequence of Leadbetterella sp. JN14-9.</title>
        <authorList>
            <person name="Liu Y."/>
            <person name="Du J."/>
            <person name="Shao Z."/>
        </authorList>
    </citation>
    <scope>NUCLEOTIDE SEQUENCE [LARGE SCALE GENOMIC DNA]</scope>
    <source>
        <strain evidence="4 5">JN14-9</strain>
    </source>
</reference>
<evidence type="ECO:0000313" key="5">
    <source>
        <dbReference type="Proteomes" id="UP000050454"/>
    </source>
</evidence>
<dbReference type="GO" id="GO:0070930">
    <property type="term" value="P:trans-translation-dependent protein tagging"/>
    <property type="evidence" value="ECO:0007669"/>
    <property type="project" value="TreeGrafter"/>
</dbReference>
<dbReference type="PROSITE" id="PS01317">
    <property type="entry name" value="SSRP"/>
    <property type="match status" value="1"/>
</dbReference>
<keyword evidence="5" id="KW-1185">Reference proteome</keyword>
<keyword evidence="2 3" id="KW-0694">RNA-binding</keyword>
<dbReference type="GO" id="GO:0070929">
    <property type="term" value="P:trans-translation"/>
    <property type="evidence" value="ECO:0007669"/>
    <property type="project" value="UniProtKB-UniRule"/>
</dbReference>
<evidence type="ECO:0000256" key="2">
    <source>
        <dbReference type="ARBA" id="ARBA00022884"/>
    </source>
</evidence>
<dbReference type="HAMAP" id="MF_00023">
    <property type="entry name" value="SmpB"/>
    <property type="match status" value="1"/>
</dbReference>
<comment type="function">
    <text evidence="3">Required for rescue of stalled ribosomes mediated by trans-translation. Binds to transfer-messenger RNA (tmRNA), required for stable association of tmRNA with ribosomes. tmRNA and SmpB together mimic tRNA shape, replacing the anticodon stem-loop with SmpB. tmRNA is encoded by the ssrA gene; the 2 termini fold to resemble tRNA(Ala) and it encodes a 'tag peptide', a short internal open reading frame. During trans-translation Ala-aminoacylated tmRNA acts like a tRNA, entering the A-site of stalled ribosomes, displacing the stalled mRNA. The ribosome then switches to translate the ORF on the tmRNA; the nascent peptide is terminated with the 'tag peptide' encoded by the tmRNA and targeted for degradation. The ribosome is freed to recommence translation, which seems to be the essential function of trans-translation.</text>
</comment>
<dbReference type="STRING" id="1605367.AFM12_19095"/>
<gene>
    <name evidence="3" type="primary">smpB</name>
    <name evidence="4" type="ORF">AFM12_19095</name>
</gene>
<dbReference type="GO" id="GO:0003677">
    <property type="term" value="F:DNA binding"/>
    <property type="evidence" value="ECO:0007669"/>
    <property type="project" value="UniProtKB-KW"/>
</dbReference>
<dbReference type="GO" id="GO:0005829">
    <property type="term" value="C:cytosol"/>
    <property type="evidence" value="ECO:0007669"/>
    <property type="project" value="TreeGrafter"/>
</dbReference>
<dbReference type="SUPFAM" id="SSF74982">
    <property type="entry name" value="Small protein B (SmpB)"/>
    <property type="match status" value="1"/>
</dbReference>
<keyword evidence="1 3" id="KW-0963">Cytoplasm</keyword>
<sequence length="151" mass="17486">MSNKISKNIEIKNRKASFEYQFIDTYTAGIVLKGTEIKSIRMGKVNISDAYCYFDDGELYIKNLNISAYDYGTHYNHDPLRDRKLLLQKKELKKLEAKLKDVGLTVIPTKIYVNDSGLAKINIALAKGKKLYDKRESIKAKDIERQESRRF</sequence>
<dbReference type="EMBL" id="LGTQ01000016">
    <property type="protein sequence ID" value="KPM46642.1"/>
    <property type="molecule type" value="Genomic_DNA"/>
</dbReference>
<name>A0A0P7BHY5_9BACT</name>
<organism evidence="4 5">
    <name type="scientific">Jiulongibacter sediminis</name>
    <dbReference type="NCBI Taxonomy" id="1605367"/>
    <lineage>
        <taxon>Bacteria</taxon>
        <taxon>Pseudomonadati</taxon>
        <taxon>Bacteroidota</taxon>
        <taxon>Cytophagia</taxon>
        <taxon>Cytophagales</taxon>
        <taxon>Leadbetterellaceae</taxon>
        <taxon>Jiulongibacter</taxon>
    </lineage>
</organism>
<dbReference type="GO" id="GO:0003723">
    <property type="term" value="F:RNA binding"/>
    <property type="evidence" value="ECO:0007669"/>
    <property type="project" value="UniProtKB-UniRule"/>
</dbReference>
<dbReference type="NCBIfam" id="TIGR00086">
    <property type="entry name" value="smpB"/>
    <property type="match status" value="1"/>
</dbReference>
<dbReference type="Gene3D" id="2.40.280.10">
    <property type="match status" value="1"/>
</dbReference>
<dbReference type="OrthoDB" id="9805462at2"/>
<dbReference type="Proteomes" id="UP000050454">
    <property type="component" value="Unassembled WGS sequence"/>
</dbReference>
<comment type="similarity">
    <text evidence="3">Belongs to the SmpB family.</text>
</comment>
<accession>A0A0P7BHY5</accession>
<protein>
    <recommendedName>
        <fullName evidence="3">SsrA-binding protein</fullName>
    </recommendedName>
    <alternativeName>
        <fullName evidence="3">Small protein B</fullName>
    </alternativeName>
</protein>
<dbReference type="PANTHER" id="PTHR30308:SF2">
    <property type="entry name" value="SSRA-BINDING PROTEIN"/>
    <property type="match status" value="1"/>
</dbReference>
<dbReference type="PATRIC" id="fig|1605367.3.peg.1260"/>
<dbReference type="InterPro" id="IPR023620">
    <property type="entry name" value="SmpB"/>
</dbReference>
<dbReference type="Pfam" id="PF01668">
    <property type="entry name" value="SmpB"/>
    <property type="match status" value="1"/>
</dbReference>
<keyword evidence="4" id="KW-0238">DNA-binding</keyword>